<reference evidence="2" key="1">
    <citation type="journal article" date="2019" name="Int. J. Syst. Evol. Microbiol.">
        <title>The Global Catalogue of Microorganisms (GCM) 10K type strain sequencing project: providing services to taxonomists for standard genome sequencing and annotation.</title>
        <authorList>
            <consortium name="The Broad Institute Genomics Platform"/>
            <consortium name="The Broad Institute Genome Sequencing Center for Infectious Disease"/>
            <person name="Wu L."/>
            <person name="Ma J."/>
        </authorList>
    </citation>
    <scope>NUCLEOTIDE SEQUENCE [LARGE SCALE GENOMIC DNA]</scope>
    <source>
        <strain evidence="2">JCM 16545</strain>
    </source>
</reference>
<name>A0ABW5E3M9_9BACT</name>
<organism evidence="1 2">
    <name type="scientific">Rubritalea spongiae</name>
    <dbReference type="NCBI Taxonomy" id="430797"/>
    <lineage>
        <taxon>Bacteria</taxon>
        <taxon>Pseudomonadati</taxon>
        <taxon>Verrucomicrobiota</taxon>
        <taxon>Verrucomicrobiia</taxon>
        <taxon>Verrucomicrobiales</taxon>
        <taxon>Rubritaleaceae</taxon>
        <taxon>Rubritalea</taxon>
    </lineage>
</organism>
<accession>A0ABW5E3M9</accession>
<dbReference type="InterPro" id="IPR035093">
    <property type="entry name" value="RelE/ParE_toxin_dom_sf"/>
</dbReference>
<gene>
    <name evidence="1" type="ORF">ACFSQZ_05335</name>
</gene>
<comment type="caution">
    <text evidence="1">The sequence shown here is derived from an EMBL/GenBank/DDBJ whole genome shotgun (WGS) entry which is preliminary data.</text>
</comment>
<evidence type="ECO:0000313" key="2">
    <source>
        <dbReference type="Proteomes" id="UP001597297"/>
    </source>
</evidence>
<protein>
    <submittedName>
        <fullName evidence="1">Type II toxin-antitoxin system RelE/ParE family toxin</fullName>
    </submittedName>
</protein>
<dbReference type="EMBL" id="JBHUJC010000017">
    <property type="protein sequence ID" value="MFD2275883.1"/>
    <property type="molecule type" value="Genomic_DNA"/>
</dbReference>
<keyword evidence="2" id="KW-1185">Reference proteome</keyword>
<dbReference type="SUPFAM" id="SSF143011">
    <property type="entry name" value="RelE-like"/>
    <property type="match status" value="1"/>
</dbReference>
<dbReference type="Proteomes" id="UP001597297">
    <property type="component" value="Unassembled WGS sequence"/>
</dbReference>
<sequence length="98" mass="11421">MQNSVQEKHASYSLVDHYATSKFWNAYEKLPAKVQSVADENFELLKKDPFHPSLHFKKVGRFWSVRAGIKYRALGVRVDGSMTWFWIGSHADYDRLIS</sequence>
<evidence type="ECO:0000313" key="1">
    <source>
        <dbReference type="EMBL" id="MFD2275883.1"/>
    </source>
</evidence>
<proteinExistence type="predicted"/>